<feature type="transmembrane region" description="Helical" evidence="2">
    <location>
        <begin position="358"/>
        <end position="375"/>
    </location>
</feature>
<evidence type="ECO:0000313" key="5">
    <source>
        <dbReference type="Proteomes" id="UP000002208"/>
    </source>
</evidence>
<feature type="region of interest" description="Disordered" evidence="1">
    <location>
        <begin position="162"/>
        <end position="200"/>
    </location>
</feature>
<keyword evidence="2" id="KW-1133">Transmembrane helix</keyword>
<keyword evidence="2" id="KW-0812">Transmembrane</keyword>
<dbReference type="Proteomes" id="UP000002208">
    <property type="component" value="Chromosome"/>
</dbReference>
<dbReference type="eggNOG" id="COG1305">
    <property type="taxonomic scope" value="Bacteria"/>
</dbReference>
<feature type="domain" description="Transglutaminase-like" evidence="3">
    <location>
        <begin position="694"/>
        <end position="765"/>
    </location>
</feature>
<dbReference type="Gene3D" id="3.10.620.30">
    <property type="match status" value="1"/>
</dbReference>
<dbReference type="InterPro" id="IPR052901">
    <property type="entry name" value="Bact_TGase-like"/>
</dbReference>
<dbReference type="InterPro" id="IPR002931">
    <property type="entry name" value="Transglutaminase-like"/>
</dbReference>
<keyword evidence="5" id="KW-1185">Reference proteome</keyword>
<dbReference type="PANTHER" id="PTHR42736:SF1">
    <property type="entry name" value="PROTEIN-GLUTAMINE GAMMA-GLUTAMYLTRANSFERASE"/>
    <property type="match status" value="1"/>
</dbReference>
<dbReference type="InterPro" id="IPR038765">
    <property type="entry name" value="Papain-like_cys_pep_sf"/>
</dbReference>
<dbReference type="EMBL" id="CP001114">
    <property type="protein sequence ID" value="ACO46597.1"/>
    <property type="molecule type" value="Genomic_DNA"/>
</dbReference>
<accession>C1CWN0</accession>
<dbReference type="RefSeq" id="WP_012693720.1">
    <property type="nucleotide sequence ID" value="NC_012526.1"/>
</dbReference>
<keyword evidence="4" id="KW-0378">Hydrolase</keyword>
<reference evidence="4 5" key="1">
    <citation type="journal article" date="2009" name="PLoS Genet.">
        <title>Alliance of proteomics and genomics to unravel the specificities of Sahara bacterium Deinococcus deserti.</title>
        <authorList>
            <person name="de Groot A."/>
            <person name="Dulermo R."/>
            <person name="Ortet P."/>
            <person name="Blanchard L."/>
            <person name="Guerin P."/>
            <person name="Fernandez B."/>
            <person name="Vacherie B."/>
            <person name="Dossat C."/>
            <person name="Jolivet E."/>
            <person name="Siguier P."/>
            <person name="Chandler M."/>
            <person name="Barakat M."/>
            <person name="Dedieu A."/>
            <person name="Barbe V."/>
            <person name="Heulin T."/>
            <person name="Sommer S."/>
            <person name="Achouak W."/>
            <person name="Armengaud J."/>
        </authorList>
    </citation>
    <scope>NUCLEOTIDE SEQUENCE [LARGE SCALE GENOMIC DNA]</scope>
    <source>
        <strain evidence="5">DSM 17065 / CIP 109153 / LMG 22923 / VCD115</strain>
    </source>
</reference>
<evidence type="ECO:0000256" key="2">
    <source>
        <dbReference type="SAM" id="Phobius"/>
    </source>
</evidence>
<proteinExistence type="predicted"/>
<gene>
    <name evidence="4" type="ordered locus">Deide_16280</name>
</gene>
<feature type="transmembrane region" description="Helical" evidence="2">
    <location>
        <begin position="835"/>
        <end position="855"/>
    </location>
</feature>
<feature type="transmembrane region" description="Helical" evidence="2">
    <location>
        <begin position="431"/>
        <end position="450"/>
    </location>
</feature>
<evidence type="ECO:0000256" key="1">
    <source>
        <dbReference type="SAM" id="MobiDB-lite"/>
    </source>
</evidence>
<dbReference type="OrthoDB" id="9804872at2"/>
<dbReference type="GO" id="GO:0006508">
    <property type="term" value="P:proteolysis"/>
    <property type="evidence" value="ECO:0007669"/>
    <property type="project" value="UniProtKB-KW"/>
</dbReference>
<dbReference type="InterPro" id="IPR021878">
    <property type="entry name" value="TgpA_N"/>
</dbReference>
<dbReference type="HOGENOM" id="CLU_012397_0_0_0"/>
<dbReference type="STRING" id="546414.Deide_16280"/>
<feature type="transmembrane region" description="Helical" evidence="2">
    <location>
        <begin position="12"/>
        <end position="32"/>
    </location>
</feature>
<dbReference type="Pfam" id="PF11992">
    <property type="entry name" value="TgpA_N"/>
    <property type="match status" value="1"/>
</dbReference>
<protein>
    <submittedName>
        <fullName evidence="4">Putative Transglutaminase/protease-like protein</fullName>
    </submittedName>
</protein>
<feature type="transmembrane region" description="Helical" evidence="2">
    <location>
        <begin position="462"/>
        <end position="480"/>
    </location>
</feature>
<organism evidence="4 5">
    <name type="scientific">Deinococcus deserti (strain DSM 17065 / CIP 109153 / LMG 22923 / VCD115)</name>
    <dbReference type="NCBI Taxonomy" id="546414"/>
    <lineage>
        <taxon>Bacteria</taxon>
        <taxon>Thermotogati</taxon>
        <taxon>Deinococcota</taxon>
        <taxon>Deinococci</taxon>
        <taxon>Deinococcales</taxon>
        <taxon>Deinococcaceae</taxon>
        <taxon>Deinococcus</taxon>
    </lineage>
</organism>
<name>C1CWN0_DEIDV</name>
<evidence type="ECO:0000259" key="3">
    <source>
        <dbReference type="SMART" id="SM00460"/>
    </source>
</evidence>
<dbReference type="SMART" id="SM00460">
    <property type="entry name" value="TGc"/>
    <property type="match status" value="1"/>
</dbReference>
<evidence type="ECO:0000313" key="4">
    <source>
        <dbReference type="EMBL" id="ACO46597.1"/>
    </source>
</evidence>
<dbReference type="AlphaFoldDB" id="C1CWN0"/>
<dbReference type="Pfam" id="PF01841">
    <property type="entry name" value="Transglut_core"/>
    <property type="match status" value="1"/>
</dbReference>
<dbReference type="PaxDb" id="546414-Deide_16280"/>
<dbReference type="KEGG" id="ddr:Deide_16280"/>
<dbReference type="InterPro" id="IPR025403">
    <property type="entry name" value="TgpA-like_C"/>
</dbReference>
<keyword evidence="4" id="KW-0645">Protease</keyword>
<sequence length="949" mass="101484">MTTGLSLRPTRFGLGFLLLVVLTLIGCVNYGLSLGYGLTFLLSGVWIMTAAPLNRVARGLTVHLDPPSHSVAGQTAPFVVRAHTSGPTGLLRIELRNGAAILAQATLRVPAGETARAVLYVPATTRGLLTLTSVPVAVLDPLGLWELRGALEVPEAVTVFPLPESGAPPAPLRQRAGSGEGRRRQPGQEDFSGLRPYLAGDSPRQISWRHAARTGQLLTRETDAPQGVARHLAWTDTAGETEARLSRMAAWVEALRAEGSPFSLELPGVHLPLGSGEAHALAAQTALAHYRPLPGQPVSAPRSPKPALPDGLALRATLLALGVALFPLVLRLPVWASGLTFALLAYAAVRTGRTLPPVPAWLLGLLAGLGGVALNAQYGTLLGRDGGTAILALLAALKSLETRSPRDGRLLALLGLFVTATHFFHDQGPLTALHALLSVAALLSAAALWVAPPPKTLTLRPALRLLALAAPVAVTLFVLFPRPDGPLWTLPLQGPAQTGLANQITAGEFSDLAQDDRVAFRADFQGAVPAPEHRYWRGPVFEAYDGVTWTQVRVPGPPPSVEPTGPVWTYSLTLEPNGSPWLLALDAPTRVPQGAVLTSSFQAATFRPSGTRRRYLLESRPARLGVSENRERLSFDLLLPEGQSPRARALAQSWQDFSPERRIEAALNYLRQGEFTYTLSPPTLPEVNRVDAFLFGSRTGFCEHYASSFAFLMRAAGLPARIVGGYLGGEINPDGGYMIVRQQDAHAWTEVWLPDRGWVRVDPTAVVAPARVNANLSTALTRPQATAAVEPGPAAQLRLRFDAVQNRWNDWVVGYDGAQQRDLLTRAGLGGVGSAPYLMVLPVLLALAFLPGLLVQRAQARPRDPAARALHDLGAKLGLPRAPGETITAYLERVADRHPDLREQLGEVRAAYHAARYAPGDPAAALLTLRTAVRRTRPGRRTGAGNGSR</sequence>
<dbReference type="eggNOG" id="COG1721">
    <property type="taxonomic scope" value="Bacteria"/>
</dbReference>
<dbReference type="GO" id="GO:0008233">
    <property type="term" value="F:peptidase activity"/>
    <property type="evidence" value="ECO:0007669"/>
    <property type="project" value="UniProtKB-KW"/>
</dbReference>
<dbReference type="SUPFAM" id="SSF54001">
    <property type="entry name" value="Cysteine proteinases"/>
    <property type="match status" value="1"/>
</dbReference>
<dbReference type="Pfam" id="PF13559">
    <property type="entry name" value="DUF4129"/>
    <property type="match status" value="1"/>
</dbReference>
<dbReference type="PANTHER" id="PTHR42736">
    <property type="entry name" value="PROTEIN-GLUTAMINE GAMMA-GLUTAMYLTRANSFERASE"/>
    <property type="match status" value="1"/>
</dbReference>
<keyword evidence="2" id="KW-0472">Membrane</keyword>